<proteinExistence type="predicted"/>
<dbReference type="Proteomes" id="UP000283383">
    <property type="component" value="Unassembled WGS sequence"/>
</dbReference>
<comment type="caution">
    <text evidence="3">The sequence shown here is derived from an EMBL/GenBank/DDBJ whole genome shotgun (WGS) entry which is preliminary data.</text>
</comment>
<keyword evidence="4" id="KW-1185">Reference proteome</keyword>
<gene>
    <name evidence="3" type="ORF">GcM3_198015</name>
</gene>
<dbReference type="GO" id="GO:0006285">
    <property type="term" value="P:base-excision repair, AP site formation"/>
    <property type="evidence" value="ECO:0007669"/>
    <property type="project" value="UniProtKB-ARBA"/>
</dbReference>
<dbReference type="SUPFAM" id="SSF48150">
    <property type="entry name" value="DNA-glycosylase"/>
    <property type="match status" value="1"/>
</dbReference>
<dbReference type="Pfam" id="PF00730">
    <property type="entry name" value="HhH-GPD"/>
    <property type="match status" value="1"/>
</dbReference>
<evidence type="ECO:0000259" key="2">
    <source>
        <dbReference type="SMART" id="SM00478"/>
    </source>
</evidence>
<evidence type="ECO:0000313" key="4">
    <source>
        <dbReference type="Proteomes" id="UP000283383"/>
    </source>
</evidence>
<sequence length="504" mass="57008">MNSSAKIGSAIFKKRIFLQINKTLLNNITIPRTTPRHSSPPSLLKILRLLSHRRGMRTRSNLFSDEGQVECSLHMVLEEKVETGMKKNKRKKLSPASLPDDDDVRRDIERKRKRLRRVETKTHNLAEEDNVERDEIKRSSKLTQKEDEEETLFEKRSTVKAEIEEETGLQKVLVSSLSEAKYLQNNSASDLKSKKLSSHARYLNITPFPNFLHPTEAECKLAHKILASLHGPRIRPSQVNAPTLSAGCGNSPSVLDALVRTILSQNTNNKNSSRAKLSMDATYSRSDNWEAIMACGQSKLQETIKCGGLSANKSRTIIGVLTQVYQKYGKYSLDHLHTKSSDEAMQELLSFPGVGPKTASCVLLFCLSRESFAVDTHVWRLSGLLGWRPAKANRDETFRHLDFRIPDEDKYGLHILLISHGRICPECRAGGKAANKCELRKAFPTRKIEDEMSQVKEEDVKLKIKTVEEDSIKKEAIEIVDVKIKKEENSDDIELNQHSEDNGN</sequence>
<reference evidence="3 4" key="1">
    <citation type="journal article" date="2018" name="BMC Genomics">
        <title>Comparative genome analyses reveal sequence features reflecting distinct modes of host-adaptation between dicot and monocot powdery mildew.</title>
        <authorList>
            <person name="Wu Y."/>
            <person name="Ma X."/>
            <person name="Pan Z."/>
            <person name="Kale S.D."/>
            <person name="Song Y."/>
            <person name="King H."/>
            <person name="Zhang Q."/>
            <person name="Presley C."/>
            <person name="Deng X."/>
            <person name="Wei C.I."/>
            <person name="Xiao S."/>
        </authorList>
    </citation>
    <scope>NUCLEOTIDE SEQUENCE [LARGE SCALE GENOMIC DNA]</scope>
    <source>
        <strain evidence="3">UMSG3</strain>
    </source>
</reference>
<dbReference type="SMART" id="SM00478">
    <property type="entry name" value="ENDO3c"/>
    <property type="match status" value="1"/>
</dbReference>
<accession>A0A420HF22</accession>
<protein>
    <submittedName>
        <fullName evidence="3">Putative base excision dna repair protein</fullName>
    </submittedName>
</protein>
<evidence type="ECO:0000256" key="1">
    <source>
        <dbReference type="SAM" id="MobiDB-lite"/>
    </source>
</evidence>
<feature type="region of interest" description="Disordered" evidence="1">
    <location>
        <begin position="126"/>
        <end position="150"/>
    </location>
</feature>
<dbReference type="Gene3D" id="1.10.340.30">
    <property type="entry name" value="Hypothetical protein, domain 2"/>
    <property type="match status" value="1"/>
</dbReference>
<evidence type="ECO:0000313" key="3">
    <source>
        <dbReference type="EMBL" id="RKF56074.1"/>
    </source>
</evidence>
<dbReference type="PANTHER" id="PTHR47203:SF1">
    <property type="entry name" value="HYPOTHETICAL BASE EXCISION DNA REPAIR PROTEIN (EUROFUNG)"/>
    <property type="match status" value="1"/>
</dbReference>
<dbReference type="CDD" id="cd00056">
    <property type="entry name" value="ENDO3c"/>
    <property type="match status" value="1"/>
</dbReference>
<dbReference type="PANTHER" id="PTHR47203">
    <property type="match status" value="1"/>
</dbReference>
<dbReference type="Gene3D" id="1.10.1670.10">
    <property type="entry name" value="Helix-hairpin-Helix base-excision DNA repair enzymes (C-terminal)"/>
    <property type="match status" value="1"/>
</dbReference>
<feature type="region of interest" description="Disordered" evidence="1">
    <location>
        <begin position="83"/>
        <end position="105"/>
    </location>
</feature>
<dbReference type="InterPro" id="IPR023170">
    <property type="entry name" value="HhH_base_excis_C"/>
</dbReference>
<dbReference type="STRING" id="62708.A0A420HF22"/>
<name>A0A420HF22_9PEZI</name>
<dbReference type="EMBL" id="MCBQ01019815">
    <property type="protein sequence ID" value="RKF56074.1"/>
    <property type="molecule type" value="Genomic_DNA"/>
</dbReference>
<dbReference type="GO" id="GO:0000702">
    <property type="term" value="F:oxidized base lesion DNA N-glycosylase activity"/>
    <property type="evidence" value="ECO:0007669"/>
    <property type="project" value="UniProtKB-ARBA"/>
</dbReference>
<organism evidence="3 4">
    <name type="scientific">Golovinomyces cichoracearum</name>
    <dbReference type="NCBI Taxonomy" id="62708"/>
    <lineage>
        <taxon>Eukaryota</taxon>
        <taxon>Fungi</taxon>
        <taxon>Dikarya</taxon>
        <taxon>Ascomycota</taxon>
        <taxon>Pezizomycotina</taxon>
        <taxon>Leotiomycetes</taxon>
        <taxon>Erysiphales</taxon>
        <taxon>Erysiphaceae</taxon>
        <taxon>Golovinomyces</taxon>
    </lineage>
</organism>
<feature type="domain" description="HhH-GPD" evidence="2">
    <location>
        <begin position="263"/>
        <end position="423"/>
    </location>
</feature>
<dbReference type="AlphaFoldDB" id="A0A420HF22"/>
<dbReference type="InterPro" id="IPR011257">
    <property type="entry name" value="DNA_glycosylase"/>
</dbReference>
<dbReference type="InterPro" id="IPR003265">
    <property type="entry name" value="HhH-GPD_domain"/>
</dbReference>